<dbReference type="Gene3D" id="3.40.50.300">
    <property type="entry name" value="P-loop containing nucleotide triphosphate hydrolases"/>
    <property type="match status" value="1"/>
</dbReference>
<dbReference type="PANTHER" id="PTHR42711:SF19">
    <property type="entry name" value="DOXORUBICIN RESISTANCE ATP-BINDING PROTEIN DRRA"/>
    <property type="match status" value="1"/>
</dbReference>
<dbReference type="AlphaFoldDB" id="A0A558H014"/>
<evidence type="ECO:0000256" key="1">
    <source>
        <dbReference type="ARBA" id="ARBA00004413"/>
    </source>
</evidence>
<dbReference type="GO" id="GO:0046677">
    <property type="term" value="P:response to antibiotic"/>
    <property type="evidence" value="ECO:0007669"/>
    <property type="project" value="UniProtKB-KW"/>
</dbReference>
<evidence type="ECO:0000256" key="5">
    <source>
        <dbReference type="ARBA" id="ARBA00022840"/>
    </source>
</evidence>
<proteinExistence type="inferred from homology"/>
<dbReference type="GO" id="GO:0043215">
    <property type="term" value="P:daunorubicin transport"/>
    <property type="evidence" value="ECO:0007669"/>
    <property type="project" value="InterPro"/>
</dbReference>
<dbReference type="GO" id="GO:1900753">
    <property type="term" value="P:doxorubicin transport"/>
    <property type="evidence" value="ECO:0007669"/>
    <property type="project" value="InterPro"/>
</dbReference>
<evidence type="ECO:0000256" key="8">
    <source>
        <dbReference type="ARBA" id="ARBA00023251"/>
    </source>
</evidence>
<evidence type="ECO:0000256" key="7">
    <source>
        <dbReference type="ARBA" id="ARBA00023136"/>
    </source>
</evidence>
<dbReference type="Pfam" id="PF13732">
    <property type="entry name" value="DrrA1-3_C"/>
    <property type="match status" value="1"/>
</dbReference>
<dbReference type="Proteomes" id="UP000316500">
    <property type="component" value="Unassembled WGS sequence"/>
</dbReference>
<gene>
    <name evidence="11" type="ORF">FQP90_12410</name>
</gene>
<dbReference type="SUPFAM" id="SSF52540">
    <property type="entry name" value="P-loop containing nucleoside triphosphate hydrolases"/>
    <property type="match status" value="1"/>
</dbReference>
<dbReference type="InterPro" id="IPR003439">
    <property type="entry name" value="ABC_transporter-like_ATP-bd"/>
</dbReference>
<evidence type="ECO:0000313" key="11">
    <source>
        <dbReference type="EMBL" id="TVU62432.1"/>
    </source>
</evidence>
<dbReference type="FunFam" id="3.40.50.300:FF:000589">
    <property type="entry name" value="ABC transporter, ATP-binding subunit"/>
    <property type="match status" value="1"/>
</dbReference>
<feature type="domain" description="ABC transporter" evidence="10">
    <location>
        <begin position="9"/>
        <end position="239"/>
    </location>
</feature>
<organism evidence="11 12">
    <name type="scientific">Paenarthrobacter nitroguajacolicus</name>
    <name type="common">Arthrobacter nitroguajacolicus</name>
    <dbReference type="NCBI Taxonomy" id="211146"/>
    <lineage>
        <taxon>Bacteria</taxon>
        <taxon>Bacillati</taxon>
        <taxon>Actinomycetota</taxon>
        <taxon>Actinomycetes</taxon>
        <taxon>Micrococcales</taxon>
        <taxon>Micrococcaceae</taxon>
        <taxon>Paenarthrobacter</taxon>
    </lineage>
</organism>
<dbReference type="Pfam" id="PF00005">
    <property type="entry name" value="ABC_tran"/>
    <property type="match status" value="1"/>
</dbReference>
<comment type="similarity">
    <text evidence="9">Belongs to the ABC transporter superfamily. Drug exporter-1 (DrugE1) (TC 3.A.1.105) family.</text>
</comment>
<evidence type="ECO:0000256" key="2">
    <source>
        <dbReference type="ARBA" id="ARBA00022448"/>
    </source>
</evidence>
<dbReference type="InterPro" id="IPR027417">
    <property type="entry name" value="P-loop_NTPase"/>
</dbReference>
<dbReference type="OrthoDB" id="9804819at2"/>
<dbReference type="SMART" id="SM00382">
    <property type="entry name" value="AAA"/>
    <property type="match status" value="1"/>
</dbReference>
<keyword evidence="5 11" id="KW-0067">ATP-binding</keyword>
<dbReference type="InterPro" id="IPR003593">
    <property type="entry name" value="AAA+_ATPase"/>
</dbReference>
<evidence type="ECO:0000256" key="4">
    <source>
        <dbReference type="ARBA" id="ARBA00022741"/>
    </source>
</evidence>
<evidence type="ECO:0000259" key="10">
    <source>
        <dbReference type="PROSITE" id="PS50893"/>
    </source>
</evidence>
<dbReference type="PANTHER" id="PTHR42711">
    <property type="entry name" value="ABC TRANSPORTER ATP-BINDING PROTEIN"/>
    <property type="match status" value="1"/>
</dbReference>
<dbReference type="InterPro" id="IPR017871">
    <property type="entry name" value="ABC_transporter-like_CS"/>
</dbReference>
<dbReference type="PROSITE" id="PS00211">
    <property type="entry name" value="ABC_TRANSPORTER_1"/>
    <property type="match status" value="1"/>
</dbReference>
<reference evidence="11 12" key="1">
    <citation type="submission" date="2019-07" db="EMBL/GenBank/DDBJ databases">
        <title>Diversity of Bacteria from Kongsfjorden, Arctic.</title>
        <authorList>
            <person name="Yu Y."/>
        </authorList>
    </citation>
    <scope>NUCLEOTIDE SEQUENCE [LARGE SCALE GENOMIC DNA]</scope>
    <source>
        <strain evidence="11 12">SM1928</strain>
    </source>
</reference>
<evidence type="ECO:0000256" key="3">
    <source>
        <dbReference type="ARBA" id="ARBA00022475"/>
    </source>
</evidence>
<protein>
    <submittedName>
        <fullName evidence="11">ATP-binding cassette domain-containing protein</fullName>
    </submittedName>
</protein>
<keyword evidence="4" id="KW-0547">Nucleotide-binding</keyword>
<keyword evidence="2" id="KW-0813">Transport</keyword>
<dbReference type="PROSITE" id="PS50893">
    <property type="entry name" value="ABC_TRANSPORTER_2"/>
    <property type="match status" value="1"/>
</dbReference>
<comment type="caution">
    <text evidence="11">The sequence shown here is derived from an EMBL/GenBank/DDBJ whole genome shotgun (WGS) entry which is preliminary data.</text>
</comment>
<dbReference type="GO" id="GO:0005524">
    <property type="term" value="F:ATP binding"/>
    <property type="evidence" value="ECO:0007669"/>
    <property type="project" value="UniProtKB-KW"/>
</dbReference>
<evidence type="ECO:0000313" key="12">
    <source>
        <dbReference type="Proteomes" id="UP000316500"/>
    </source>
</evidence>
<dbReference type="GO" id="GO:0016887">
    <property type="term" value="F:ATP hydrolysis activity"/>
    <property type="evidence" value="ECO:0007669"/>
    <property type="project" value="InterPro"/>
</dbReference>
<dbReference type="NCBIfam" id="TIGR01188">
    <property type="entry name" value="drrA"/>
    <property type="match status" value="1"/>
</dbReference>
<dbReference type="GO" id="GO:0005886">
    <property type="term" value="C:plasma membrane"/>
    <property type="evidence" value="ECO:0007669"/>
    <property type="project" value="UniProtKB-SubCell"/>
</dbReference>
<keyword evidence="8" id="KW-0046">Antibiotic resistance</keyword>
<sequence>MQGTTPAAISVTGLCKSYGTKQVLDGVDLTVPAGAIYALLGPNGAGKTTMVHILSTLIRADGGEAAVGGFDVVGQADAVRGKIGLTGQFSAVDSLLTGEENLTLMGRLRHFPPDDIKRRTAELLDRFDLKEAARKPLATYSGGMQRRLDLAMTLMGDPDIIFLDEPTTGLDPRSRRTMWDIIRTLAAKGVTIFLTTQYLEEADQLADRIAVLDHGRIVAEGTPAELKRLVPGGHFRLTFGDLPALERAAVVLEPQSRDDDSLTLDVAGEDGVRALKDVLDRLERASVEVVDLSVHTPNLDDVFLALTGQAPTNPASTDRKDVLQ</sequence>
<accession>A0A558H014</accession>
<dbReference type="InterPro" id="IPR025302">
    <property type="entry name" value="DrrA1/2-like_C"/>
</dbReference>
<name>A0A558H014_PAENT</name>
<dbReference type="EMBL" id="VNFK01000008">
    <property type="protein sequence ID" value="TVU62432.1"/>
    <property type="molecule type" value="Genomic_DNA"/>
</dbReference>
<dbReference type="InterPro" id="IPR005894">
    <property type="entry name" value="DrrA"/>
</dbReference>
<dbReference type="InterPro" id="IPR050763">
    <property type="entry name" value="ABC_transporter_ATP-binding"/>
</dbReference>
<comment type="subcellular location">
    <subcellularLocation>
        <location evidence="1">Cell membrane</location>
        <topology evidence="1">Peripheral membrane protein</topology>
        <orientation evidence="1">Cytoplasmic side</orientation>
    </subcellularLocation>
</comment>
<evidence type="ECO:0000256" key="9">
    <source>
        <dbReference type="ARBA" id="ARBA00049985"/>
    </source>
</evidence>
<evidence type="ECO:0000256" key="6">
    <source>
        <dbReference type="ARBA" id="ARBA00022967"/>
    </source>
</evidence>
<dbReference type="RefSeq" id="WP_144650759.1">
    <property type="nucleotide sequence ID" value="NZ_VNFK01000008.1"/>
</dbReference>
<keyword evidence="6" id="KW-1278">Translocase</keyword>
<keyword evidence="7" id="KW-0472">Membrane</keyword>
<keyword evidence="3" id="KW-1003">Cell membrane</keyword>